<feature type="binding site" evidence="6">
    <location>
        <position position="186"/>
    </location>
    <ligand>
        <name>substrate</name>
    </ligand>
</feature>
<evidence type="ECO:0000256" key="3">
    <source>
        <dbReference type="ARBA" id="ARBA00022670"/>
    </source>
</evidence>
<dbReference type="GO" id="GO:0070006">
    <property type="term" value="F:metalloaminopeptidase activity"/>
    <property type="evidence" value="ECO:0007669"/>
    <property type="project" value="UniProtKB-UniRule"/>
</dbReference>
<comment type="function">
    <text evidence="1 6">Removes the N-terminal methionine from nascent proteins. The N-terminal methionine is often cleaved when the second residue in the primary sequence is small and uncharged (Met-Ala-, Cys, Gly, Pro, Ser, Thr, or Val). Requires deformylation of the N(alpha)-formylated initiator methionine before it can be hydrolyzed.</text>
</comment>
<evidence type="ECO:0000256" key="6">
    <source>
        <dbReference type="HAMAP-Rule" id="MF_01974"/>
    </source>
</evidence>
<feature type="binding site" evidence="6">
    <location>
        <position position="116"/>
    </location>
    <ligand>
        <name>a divalent metal cation</name>
        <dbReference type="ChEBI" id="CHEBI:60240"/>
        <label>2</label>
        <note>catalytic</note>
    </ligand>
</feature>
<feature type="binding site" evidence="6">
    <location>
        <position position="179"/>
    </location>
    <ligand>
        <name>a divalent metal cation</name>
        <dbReference type="ChEBI" id="CHEBI:60240"/>
        <label>2</label>
        <note>catalytic</note>
    </ligand>
</feature>
<dbReference type="EMBL" id="JAAZNL010000062">
    <property type="protein sequence ID" value="NMB70468.1"/>
    <property type="molecule type" value="Genomic_DNA"/>
</dbReference>
<evidence type="ECO:0000256" key="7">
    <source>
        <dbReference type="RuleBase" id="RU003653"/>
    </source>
</evidence>
<evidence type="ECO:0000313" key="9">
    <source>
        <dbReference type="EMBL" id="NMB70468.1"/>
    </source>
</evidence>
<dbReference type="Pfam" id="PF00557">
    <property type="entry name" value="Peptidase_M24"/>
    <property type="match status" value="1"/>
</dbReference>
<name>A0A7X9DL68_UNCKA</name>
<evidence type="ECO:0000256" key="4">
    <source>
        <dbReference type="ARBA" id="ARBA00022723"/>
    </source>
</evidence>
<dbReference type="GO" id="GO:0046872">
    <property type="term" value="F:metal ion binding"/>
    <property type="evidence" value="ECO:0007669"/>
    <property type="project" value="UniProtKB-UniRule"/>
</dbReference>
<evidence type="ECO:0000259" key="8">
    <source>
        <dbReference type="Pfam" id="PF00557"/>
    </source>
</evidence>
<dbReference type="NCBIfam" id="TIGR00500">
    <property type="entry name" value="met_pdase_I"/>
    <property type="match status" value="1"/>
</dbReference>
<dbReference type="InterPro" id="IPR036005">
    <property type="entry name" value="Creatinase/aminopeptidase-like"/>
</dbReference>
<dbReference type="GO" id="GO:0004239">
    <property type="term" value="F:initiator methionyl aminopeptidase activity"/>
    <property type="evidence" value="ECO:0007669"/>
    <property type="project" value="UniProtKB-UniRule"/>
</dbReference>
<dbReference type="PANTHER" id="PTHR43330">
    <property type="entry name" value="METHIONINE AMINOPEPTIDASE"/>
    <property type="match status" value="1"/>
</dbReference>
<protein>
    <recommendedName>
        <fullName evidence="6 7">Methionine aminopeptidase</fullName>
        <shortName evidence="6">MAP</shortName>
        <shortName evidence="6">MetAP</shortName>
        <ecNumber evidence="6 7">3.4.11.18</ecNumber>
    </recommendedName>
    <alternativeName>
        <fullName evidence="6">Peptidase M</fullName>
    </alternativeName>
</protein>
<evidence type="ECO:0000256" key="2">
    <source>
        <dbReference type="ARBA" id="ARBA00022438"/>
    </source>
</evidence>
<keyword evidence="5 6" id="KW-0378">Hydrolase</keyword>
<dbReference type="AlphaFoldDB" id="A0A7X9DL68"/>
<comment type="catalytic activity">
    <reaction evidence="6 7">
        <text>Release of N-terminal amino acids, preferentially methionine, from peptides and arylamides.</text>
        <dbReference type="EC" id="3.4.11.18"/>
    </reaction>
</comment>
<proteinExistence type="inferred from homology"/>
<gene>
    <name evidence="6 9" type="primary">map</name>
    <name evidence="9" type="ORF">GYA27_04745</name>
</gene>
<sequence>MTQNLYKLVKTPEQIKIMREGGKILAGMLSEIEGMIKPGVAIYDLEDKFIQMCTANKVRPSCKGYAPYFLTPFPTGLCVSVNSQCVHSYPRKGTFLKSGDIITVDTVIEHKGLMVDSSFAKAVGDVDLNGMSLIDTSRQALVAAINMAVPSSRIGDVSNAMYKTAKSKGFDVLRDYAGHGIGKTMHENPEIPCIGKANDGPELIPGLTICIEALTCEGKPQVDNVDEWETKMHDGKRFAQFEHTVLITENEPEILTTL</sequence>
<feature type="binding site" evidence="6">
    <location>
        <position position="242"/>
    </location>
    <ligand>
        <name>a divalent metal cation</name>
        <dbReference type="ChEBI" id="CHEBI:60240"/>
        <label>2</label>
        <note>catalytic</note>
    </ligand>
</feature>
<dbReference type="InterPro" id="IPR002467">
    <property type="entry name" value="Pept_M24A_MAP1"/>
</dbReference>
<keyword evidence="4 6" id="KW-0479">Metal-binding</keyword>
<feature type="binding site" evidence="6">
    <location>
        <position position="242"/>
    </location>
    <ligand>
        <name>a divalent metal cation</name>
        <dbReference type="ChEBI" id="CHEBI:60240"/>
        <label>1</label>
    </ligand>
</feature>
<accession>A0A7X9DL68</accession>
<dbReference type="Proteomes" id="UP000526033">
    <property type="component" value="Unassembled WGS sequence"/>
</dbReference>
<dbReference type="GO" id="GO:0006508">
    <property type="term" value="P:proteolysis"/>
    <property type="evidence" value="ECO:0007669"/>
    <property type="project" value="UniProtKB-KW"/>
</dbReference>
<feature type="binding site" evidence="6">
    <location>
        <position position="116"/>
    </location>
    <ligand>
        <name>a divalent metal cation</name>
        <dbReference type="ChEBI" id="CHEBI:60240"/>
        <label>1</label>
    </ligand>
</feature>
<feature type="binding site" evidence="6">
    <location>
        <position position="87"/>
    </location>
    <ligand>
        <name>substrate</name>
    </ligand>
</feature>
<reference evidence="9 10" key="1">
    <citation type="journal article" date="2020" name="Biotechnol. Biofuels">
        <title>New insights from the biogas microbiome by comprehensive genome-resolved metagenomics of nearly 1600 species originating from multiple anaerobic digesters.</title>
        <authorList>
            <person name="Campanaro S."/>
            <person name="Treu L."/>
            <person name="Rodriguez-R L.M."/>
            <person name="Kovalovszki A."/>
            <person name="Ziels R.M."/>
            <person name="Maus I."/>
            <person name="Zhu X."/>
            <person name="Kougias P.G."/>
            <person name="Basile A."/>
            <person name="Luo G."/>
            <person name="Schluter A."/>
            <person name="Konstantinidis K.T."/>
            <person name="Angelidaki I."/>
        </authorList>
    </citation>
    <scope>NUCLEOTIDE SEQUENCE [LARGE SCALE GENOMIC DNA]</scope>
    <source>
        <strain evidence="9">AS27yjCOA_165</strain>
    </source>
</reference>
<dbReference type="Gene3D" id="3.90.230.10">
    <property type="entry name" value="Creatinase/methionine aminopeptidase superfamily"/>
    <property type="match status" value="1"/>
</dbReference>
<comment type="similarity">
    <text evidence="6">Belongs to the peptidase M24A family. Methionine aminopeptidase type 1 subfamily.</text>
</comment>
<dbReference type="PANTHER" id="PTHR43330:SF27">
    <property type="entry name" value="METHIONINE AMINOPEPTIDASE"/>
    <property type="match status" value="1"/>
</dbReference>
<dbReference type="HAMAP" id="MF_01974">
    <property type="entry name" value="MetAP_1"/>
    <property type="match status" value="1"/>
</dbReference>
<feature type="domain" description="Peptidase M24" evidence="8">
    <location>
        <begin position="17"/>
        <end position="249"/>
    </location>
</feature>
<dbReference type="SUPFAM" id="SSF55920">
    <property type="entry name" value="Creatinase/aminopeptidase"/>
    <property type="match status" value="1"/>
</dbReference>
<feature type="binding site" evidence="6">
    <location>
        <position position="212"/>
    </location>
    <ligand>
        <name>a divalent metal cation</name>
        <dbReference type="ChEBI" id="CHEBI:60240"/>
        <label>2</label>
        <note>catalytic</note>
    </ligand>
</feature>
<comment type="cofactor">
    <cofactor evidence="6">
        <name>Co(2+)</name>
        <dbReference type="ChEBI" id="CHEBI:48828"/>
    </cofactor>
    <cofactor evidence="6">
        <name>Zn(2+)</name>
        <dbReference type="ChEBI" id="CHEBI:29105"/>
    </cofactor>
    <cofactor evidence="6">
        <name>Mn(2+)</name>
        <dbReference type="ChEBI" id="CHEBI:29035"/>
    </cofactor>
    <cofactor evidence="6">
        <name>Fe(2+)</name>
        <dbReference type="ChEBI" id="CHEBI:29033"/>
    </cofactor>
    <text evidence="6">Binds 2 divalent metal cations per subunit. Has a high-affinity and a low affinity metal-binding site. The true nature of the physiological cofactor is under debate. The enzyme is active with cobalt, zinc, manganese or divalent iron ions. Most likely, methionine aminopeptidases function as mononuclear Fe(2+)-metalloproteases under physiological conditions, and the catalytically relevant metal-binding site has been assigned to the histidine-containing high-affinity site.</text>
</comment>
<dbReference type="InterPro" id="IPR000994">
    <property type="entry name" value="Pept_M24"/>
</dbReference>
<dbReference type="EC" id="3.4.11.18" evidence="6 7"/>
<comment type="subunit">
    <text evidence="6">Monomer.</text>
</comment>
<evidence type="ECO:0000256" key="5">
    <source>
        <dbReference type="ARBA" id="ARBA00022801"/>
    </source>
</evidence>
<keyword evidence="3 6" id="KW-0645">Protease</keyword>
<keyword evidence="2 6" id="KW-0031">Aminopeptidase</keyword>
<evidence type="ECO:0000313" key="10">
    <source>
        <dbReference type="Proteomes" id="UP000526033"/>
    </source>
</evidence>
<evidence type="ECO:0000256" key="1">
    <source>
        <dbReference type="ARBA" id="ARBA00002521"/>
    </source>
</evidence>
<dbReference type="PRINTS" id="PR00599">
    <property type="entry name" value="MAPEPTIDASE"/>
</dbReference>
<dbReference type="GO" id="GO:0005829">
    <property type="term" value="C:cytosol"/>
    <property type="evidence" value="ECO:0007669"/>
    <property type="project" value="TreeGrafter"/>
</dbReference>
<feature type="binding site" evidence="6">
    <location>
        <position position="105"/>
    </location>
    <ligand>
        <name>a divalent metal cation</name>
        <dbReference type="ChEBI" id="CHEBI:60240"/>
        <label>1</label>
    </ligand>
</feature>
<dbReference type="InterPro" id="IPR001714">
    <property type="entry name" value="Pept_M24_MAP"/>
</dbReference>
<organism evidence="9 10">
    <name type="scientific">candidate division WWE3 bacterium</name>
    <dbReference type="NCBI Taxonomy" id="2053526"/>
    <lineage>
        <taxon>Bacteria</taxon>
        <taxon>Katanobacteria</taxon>
    </lineage>
</organism>
<comment type="caution">
    <text evidence="9">The sequence shown here is derived from an EMBL/GenBank/DDBJ whole genome shotgun (WGS) entry which is preliminary data.</text>
</comment>